<accession>A0ABQ8XKZ8</accession>
<sequence>MITKKPMIFWIDRRFENATKRKKIVSPISNSFTIKKFCTGIEAYYSFHKLPKEIEILIVSSKDYQKDTRIKKKFLEHFKTLTIFIVNFEIHNQKYKKKKKKNETKRKKN</sequence>
<protein>
    <submittedName>
        <fullName evidence="1">Uncharacterized protein</fullName>
    </submittedName>
</protein>
<name>A0ABQ8XKZ8_9EUKA</name>
<dbReference type="Proteomes" id="UP001150062">
    <property type="component" value="Unassembled WGS sequence"/>
</dbReference>
<keyword evidence="2" id="KW-1185">Reference proteome</keyword>
<evidence type="ECO:0000313" key="2">
    <source>
        <dbReference type="Proteomes" id="UP001150062"/>
    </source>
</evidence>
<organism evidence="1 2">
    <name type="scientific">Anaeramoeba flamelloides</name>
    <dbReference type="NCBI Taxonomy" id="1746091"/>
    <lineage>
        <taxon>Eukaryota</taxon>
        <taxon>Metamonada</taxon>
        <taxon>Anaeramoebidae</taxon>
        <taxon>Anaeramoeba</taxon>
    </lineage>
</organism>
<reference evidence="1" key="1">
    <citation type="submission" date="2022-08" db="EMBL/GenBank/DDBJ databases">
        <title>Novel sulfate-reducing endosymbionts in the free-living metamonad Anaeramoeba.</title>
        <authorList>
            <person name="Jerlstrom-Hultqvist J."/>
            <person name="Cepicka I."/>
            <person name="Gallot-Lavallee L."/>
            <person name="Salas-Leiva D."/>
            <person name="Curtis B.A."/>
            <person name="Zahonova K."/>
            <person name="Pipaliya S."/>
            <person name="Dacks J."/>
            <person name="Roger A.J."/>
        </authorList>
    </citation>
    <scope>NUCLEOTIDE SEQUENCE</scope>
    <source>
        <strain evidence="1">Schooner1</strain>
    </source>
</reference>
<proteinExistence type="predicted"/>
<dbReference type="EMBL" id="JAOAOG010000283">
    <property type="protein sequence ID" value="KAJ6233176.1"/>
    <property type="molecule type" value="Genomic_DNA"/>
</dbReference>
<evidence type="ECO:0000313" key="1">
    <source>
        <dbReference type="EMBL" id="KAJ6233176.1"/>
    </source>
</evidence>
<gene>
    <name evidence="1" type="ORF">M0813_30284</name>
</gene>
<comment type="caution">
    <text evidence="1">The sequence shown here is derived from an EMBL/GenBank/DDBJ whole genome shotgun (WGS) entry which is preliminary data.</text>
</comment>